<comment type="caution">
    <text evidence="8">The sequence shown here is derived from an EMBL/GenBank/DDBJ whole genome shotgun (WGS) entry which is preliminary data.</text>
</comment>
<accession>A0A1E5KSZ1</accession>
<feature type="transmembrane region" description="Helical" evidence="7">
    <location>
        <begin position="279"/>
        <end position="301"/>
    </location>
</feature>
<feature type="transmembrane region" description="Helical" evidence="7">
    <location>
        <begin position="77"/>
        <end position="97"/>
    </location>
</feature>
<dbReference type="RefSeq" id="WP_069700175.1">
    <property type="nucleotide sequence ID" value="NZ_JAGGMA010000006.1"/>
</dbReference>
<evidence type="ECO:0000256" key="3">
    <source>
        <dbReference type="ARBA" id="ARBA00022448"/>
    </source>
</evidence>
<dbReference type="Pfam" id="PF00860">
    <property type="entry name" value="Xan_ur_permease"/>
    <property type="match status" value="1"/>
</dbReference>
<feature type="transmembrane region" description="Helical" evidence="7">
    <location>
        <begin position="341"/>
        <end position="360"/>
    </location>
</feature>
<evidence type="ECO:0000256" key="1">
    <source>
        <dbReference type="ARBA" id="ARBA00004141"/>
    </source>
</evidence>
<dbReference type="STRING" id="762845.BCR26_06560"/>
<feature type="transmembrane region" description="Helical" evidence="7">
    <location>
        <begin position="238"/>
        <end position="259"/>
    </location>
</feature>
<keyword evidence="9" id="KW-1185">Reference proteome</keyword>
<feature type="transmembrane region" description="Helical" evidence="7">
    <location>
        <begin position="197"/>
        <end position="218"/>
    </location>
</feature>
<feature type="transmembrane region" description="Helical" evidence="7">
    <location>
        <begin position="410"/>
        <end position="426"/>
    </location>
</feature>
<evidence type="ECO:0000256" key="7">
    <source>
        <dbReference type="SAM" id="Phobius"/>
    </source>
</evidence>
<dbReference type="InterPro" id="IPR006043">
    <property type="entry name" value="NCS2"/>
</dbReference>
<feature type="transmembrane region" description="Helical" evidence="7">
    <location>
        <begin position="21"/>
        <end position="46"/>
    </location>
</feature>
<dbReference type="PANTHER" id="PTHR43337">
    <property type="entry name" value="XANTHINE/URACIL PERMEASE C887.17-RELATED"/>
    <property type="match status" value="1"/>
</dbReference>
<feature type="transmembrane region" description="Helical" evidence="7">
    <location>
        <begin position="52"/>
        <end position="70"/>
    </location>
</feature>
<comment type="subcellular location">
    <subcellularLocation>
        <location evidence="1">Membrane</location>
        <topology evidence="1">Multi-pass membrane protein</topology>
    </subcellularLocation>
</comment>
<gene>
    <name evidence="8" type="ORF">BCR26_06560</name>
</gene>
<protein>
    <submittedName>
        <fullName evidence="8">Permease</fullName>
    </submittedName>
</protein>
<reference evidence="8 9" key="1">
    <citation type="submission" date="2016-09" db="EMBL/GenBank/DDBJ databases">
        <authorList>
            <person name="Capua I."/>
            <person name="De Benedictis P."/>
            <person name="Joannis T."/>
            <person name="Lombin L.H."/>
            <person name="Cattoli G."/>
        </authorList>
    </citation>
    <scope>NUCLEOTIDE SEQUENCE [LARGE SCALE GENOMIC DNA]</scope>
    <source>
        <strain evidence="8 9">LMG 25899</strain>
    </source>
</reference>
<dbReference type="InterPro" id="IPR045018">
    <property type="entry name" value="Azg-like"/>
</dbReference>
<dbReference type="PANTHER" id="PTHR43337:SF2">
    <property type="entry name" value="XANTHINE_URACIL PERMEASE"/>
    <property type="match status" value="1"/>
</dbReference>
<keyword evidence="4 7" id="KW-0812">Transmembrane</keyword>
<feature type="transmembrane region" description="Helical" evidence="7">
    <location>
        <begin position="103"/>
        <end position="122"/>
    </location>
</feature>
<evidence type="ECO:0000256" key="2">
    <source>
        <dbReference type="ARBA" id="ARBA00005697"/>
    </source>
</evidence>
<keyword evidence="6 7" id="KW-0472">Membrane</keyword>
<dbReference type="AlphaFoldDB" id="A0A1E5KSZ1"/>
<name>A0A1E5KSZ1_9ENTE</name>
<keyword evidence="3" id="KW-0813">Transport</keyword>
<dbReference type="EMBL" id="MIEK01000078">
    <property type="protein sequence ID" value="OEH80888.1"/>
    <property type="molecule type" value="Genomic_DNA"/>
</dbReference>
<dbReference type="GO" id="GO:0005345">
    <property type="term" value="F:purine nucleobase transmembrane transporter activity"/>
    <property type="evidence" value="ECO:0007669"/>
    <property type="project" value="TreeGrafter"/>
</dbReference>
<feature type="transmembrane region" description="Helical" evidence="7">
    <location>
        <begin position="173"/>
        <end position="190"/>
    </location>
</feature>
<organism evidence="8 9">
    <name type="scientific">Enterococcus rivorum</name>
    <dbReference type="NCBI Taxonomy" id="762845"/>
    <lineage>
        <taxon>Bacteria</taxon>
        <taxon>Bacillati</taxon>
        <taxon>Bacillota</taxon>
        <taxon>Bacilli</taxon>
        <taxon>Lactobacillales</taxon>
        <taxon>Enterococcaceae</taxon>
        <taxon>Enterococcus</taxon>
    </lineage>
</organism>
<sequence>MKTFLETRFHLTEEETTVRKEILAGVTTFIAISYIIAVNGTILSLAGMSYEWVTISTGLTAFIGCMLMAFRANSPLVLVPGMGDNAFFVFVLVTSFGLTWQQAIAATLIAGILFLIISSEKIADYLERSIPKTLIAAMTAGIGLFIAFLGFKNGGIIVSNPNTFVSLGNLREAVPLVTLVTLVLMLILYLKNIKGNFLIGIIGGTILAGFLGLVNFSGISEGGFSLSGYHNQLFAFDFSKMATFNFWIAVFALTMLIVFQNMGAQLGMLPDKRKFKMSFRANAISVVVAACLGTCSTTSAAENAAGIAVGGKTGLTSLVAGALFLPAILFVSVFKIIPQSAISPVLIIVGCLMMTSVQNIMWQDFTEAFPAYLMIVMMPLTFNVANGIALGFIAYPLLKFVMGKRKEVTPLMYGLAMLFLTYFILGPM</sequence>
<dbReference type="Proteomes" id="UP000095256">
    <property type="component" value="Unassembled WGS sequence"/>
</dbReference>
<keyword evidence="5 7" id="KW-1133">Transmembrane helix</keyword>
<evidence type="ECO:0000313" key="8">
    <source>
        <dbReference type="EMBL" id="OEH80888.1"/>
    </source>
</evidence>
<evidence type="ECO:0000313" key="9">
    <source>
        <dbReference type="Proteomes" id="UP000095256"/>
    </source>
</evidence>
<feature type="transmembrane region" description="Helical" evidence="7">
    <location>
        <begin position="313"/>
        <end position="334"/>
    </location>
</feature>
<dbReference type="GO" id="GO:0005886">
    <property type="term" value="C:plasma membrane"/>
    <property type="evidence" value="ECO:0007669"/>
    <property type="project" value="TreeGrafter"/>
</dbReference>
<evidence type="ECO:0000256" key="4">
    <source>
        <dbReference type="ARBA" id="ARBA00022692"/>
    </source>
</evidence>
<comment type="similarity">
    <text evidence="2">Belongs to the nucleobase:cation symporter-2 (NCS2) (TC 2.A.40) family. Azg-like subfamily.</text>
</comment>
<evidence type="ECO:0000256" key="5">
    <source>
        <dbReference type="ARBA" id="ARBA00022989"/>
    </source>
</evidence>
<feature type="transmembrane region" description="Helical" evidence="7">
    <location>
        <begin position="372"/>
        <end position="398"/>
    </location>
</feature>
<evidence type="ECO:0000256" key="6">
    <source>
        <dbReference type="ARBA" id="ARBA00023136"/>
    </source>
</evidence>
<proteinExistence type="inferred from homology"/>
<feature type="transmembrane region" description="Helical" evidence="7">
    <location>
        <begin position="134"/>
        <end position="153"/>
    </location>
</feature>
<dbReference type="OrthoDB" id="9808458at2"/>